<reference evidence="2 3" key="1">
    <citation type="submission" date="2016-10" db="EMBL/GenBank/DDBJ databases">
        <authorList>
            <person name="Varghese N."/>
            <person name="Submissions S."/>
        </authorList>
    </citation>
    <scope>NUCLEOTIDE SEQUENCE [LARGE SCALE GENOMIC DNA]</scope>
    <source>
        <strain evidence="2 3">IAM 15147</strain>
    </source>
</reference>
<dbReference type="PROSITE" id="PS51729">
    <property type="entry name" value="GNAT_YJDJ"/>
    <property type="match status" value="1"/>
</dbReference>
<name>A0AA94L0H0_9MICO</name>
<gene>
    <name evidence="2" type="ORF">SAMN04487783_2521</name>
</gene>
<dbReference type="SUPFAM" id="SSF55729">
    <property type="entry name" value="Acyl-CoA N-acyltransferases (Nat)"/>
    <property type="match status" value="1"/>
</dbReference>
<proteinExistence type="predicted"/>
<dbReference type="InterPro" id="IPR031165">
    <property type="entry name" value="GNAT_YJDJ"/>
</dbReference>
<sequence>MNEQQAQTQVTENAEARRFEAHIDGVLAGFADYRDAQAVRSFVHTEVDPAFGGRGVGSTLVDEALRATIADGKQIRPICSFVVARAAADEFAAHVTH</sequence>
<keyword evidence="3" id="KW-1185">Reference proteome</keyword>
<dbReference type="CDD" id="cd04301">
    <property type="entry name" value="NAT_SF"/>
    <property type="match status" value="1"/>
</dbReference>
<dbReference type="Proteomes" id="UP000198506">
    <property type="component" value="Unassembled WGS sequence"/>
</dbReference>
<dbReference type="PANTHER" id="PTHR31435:SF10">
    <property type="entry name" value="BSR4717 PROTEIN"/>
    <property type="match status" value="1"/>
</dbReference>
<dbReference type="RefSeq" id="WP_092919273.1">
    <property type="nucleotide sequence ID" value="NZ_FOZN01000004.1"/>
</dbReference>
<dbReference type="Pfam" id="PF14542">
    <property type="entry name" value="Acetyltransf_CG"/>
    <property type="match status" value="1"/>
</dbReference>
<accession>A0AA94L0H0</accession>
<dbReference type="PANTHER" id="PTHR31435">
    <property type="entry name" value="PROTEIN NATD1"/>
    <property type="match status" value="1"/>
</dbReference>
<comment type="caution">
    <text evidence="2">The sequence shown here is derived from an EMBL/GenBank/DDBJ whole genome shotgun (WGS) entry which is preliminary data.</text>
</comment>
<dbReference type="InterPro" id="IPR045057">
    <property type="entry name" value="Gcn5-rel_NAT"/>
</dbReference>
<dbReference type="AlphaFoldDB" id="A0AA94L0H0"/>
<protein>
    <recommendedName>
        <fullName evidence="1">N-acetyltransferase domain-containing protein</fullName>
    </recommendedName>
</protein>
<dbReference type="Gene3D" id="3.40.630.30">
    <property type="match status" value="1"/>
</dbReference>
<evidence type="ECO:0000313" key="3">
    <source>
        <dbReference type="Proteomes" id="UP000198506"/>
    </source>
</evidence>
<evidence type="ECO:0000313" key="2">
    <source>
        <dbReference type="EMBL" id="SFS18085.1"/>
    </source>
</evidence>
<evidence type="ECO:0000259" key="1">
    <source>
        <dbReference type="PROSITE" id="PS51729"/>
    </source>
</evidence>
<dbReference type="EMBL" id="FOZN01000004">
    <property type="protein sequence ID" value="SFS18085.1"/>
    <property type="molecule type" value="Genomic_DNA"/>
</dbReference>
<dbReference type="InterPro" id="IPR016181">
    <property type="entry name" value="Acyl_CoA_acyltransferase"/>
</dbReference>
<organism evidence="2 3">
    <name type="scientific">Agrococcus baldri</name>
    <dbReference type="NCBI Taxonomy" id="153730"/>
    <lineage>
        <taxon>Bacteria</taxon>
        <taxon>Bacillati</taxon>
        <taxon>Actinomycetota</taxon>
        <taxon>Actinomycetes</taxon>
        <taxon>Micrococcales</taxon>
        <taxon>Microbacteriaceae</taxon>
        <taxon>Agrococcus</taxon>
    </lineage>
</organism>
<feature type="domain" description="N-acetyltransferase" evidence="1">
    <location>
        <begin position="11"/>
        <end position="97"/>
    </location>
</feature>